<dbReference type="PROSITE" id="PS51257">
    <property type="entry name" value="PROKAR_LIPOPROTEIN"/>
    <property type="match status" value="1"/>
</dbReference>
<accession>A0A8S9ILF7</accession>
<dbReference type="EMBL" id="QGKY02001015">
    <property type="protein sequence ID" value="KAF2570173.1"/>
    <property type="molecule type" value="Genomic_DNA"/>
</dbReference>
<dbReference type="AlphaFoldDB" id="A0A8S9ILF7"/>
<sequence length="212" mass="23273">MMGRTKVAEWPFIFPNQFVAGCDAPVQQRGDLEPLLDMTHKTNGQEEFGSSEPSGSFAVRSRANAVRSGQSVGSGTDHNDWLIHQYVLWDTRLRSDGPKGKGYGLTRIPLDQSEFWLDHQSWLGEWGGEDGLWFGTIGSSNLGWNDLIVLSSILDWFHLGVSSSQLDGLFGFQDDGPGPGRSNLDSIRLDGLVFGAIQICSCVLFTYSGLSI</sequence>
<comment type="caution">
    <text evidence="1">The sequence shown here is derived from an EMBL/GenBank/DDBJ whole genome shotgun (WGS) entry which is preliminary data.</text>
</comment>
<organism evidence="1">
    <name type="scientific">Brassica cretica</name>
    <name type="common">Mustard</name>
    <dbReference type="NCBI Taxonomy" id="69181"/>
    <lineage>
        <taxon>Eukaryota</taxon>
        <taxon>Viridiplantae</taxon>
        <taxon>Streptophyta</taxon>
        <taxon>Embryophyta</taxon>
        <taxon>Tracheophyta</taxon>
        <taxon>Spermatophyta</taxon>
        <taxon>Magnoliopsida</taxon>
        <taxon>eudicotyledons</taxon>
        <taxon>Gunneridae</taxon>
        <taxon>Pentapetalae</taxon>
        <taxon>rosids</taxon>
        <taxon>malvids</taxon>
        <taxon>Brassicales</taxon>
        <taxon>Brassicaceae</taxon>
        <taxon>Brassiceae</taxon>
        <taxon>Brassica</taxon>
    </lineage>
</organism>
<proteinExistence type="predicted"/>
<evidence type="ECO:0000313" key="1">
    <source>
        <dbReference type="EMBL" id="KAF2570173.1"/>
    </source>
</evidence>
<name>A0A8S9ILF7_BRACR</name>
<gene>
    <name evidence="1" type="ORF">F2Q70_00004151</name>
</gene>
<protein>
    <submittedName>
        <fullName evidence="1">Uncharacterized protein</fullName>
    </submittedName>
</protein>
<reference evidence="1" key="1">
    <citation type="submission" date="2019-12" db="EMBL/GenBank/DDBJ databases">
        <title>Genome sequencing and annotation of Brassica cretica.</title>
        <authorList>
            <person name="Studholme D.J."/>
            <person name="Sarris P.F."/>
        </authorList>
    </citation>
    <scope>NUCLEOTIDE SEQUENCE</scope>
    <source>
        <strain evidence="1">PFS-102/07</strain>
        <tissue evidence="1">Leaf</tissue>
    </source>
</reference>